<dbReference type="OrthoDB" id="2967728at2"/>
<keyword evidence="1" id="KW-1133">Transmembrane helix</keyword>
<accession>A0A1H0GB29</accession>
<evidence type="ECO:0000313" key="2">
    <source>
        <dbReference type="EMBL" id="SDO04083.1"/>
    </source>
</evidence>
<evidence type="ECO:0000313" key="3">
    <source>
        <dbReference type="Proteomes" id="UP000198860"/>
    </source>
</evidence>
<sequence>MGAIVMFLLLATVAPFLFLQAKKMAFAVAQSILLIGMWLYFFQVTMYADPGAFSITWSMFYLGLIGAHVAWVMFIVATVKSSPGYQESLTKEKETLLS</sequence>
<feature type="transmembrane region" description="Helical" evidence="1">
    <location>
        <begin position="31"/>
        <end position="48"/>
    </location>
</feature>
<evidence type="ECO:0000256" key="1">
    <source>
        <dbReference type="SAM" id="Phobius"/>
    </source>
</evidence>
<reference evidence="3" key="1">
    <citation type="submission" date="2016-10" db="EMBL/GenBank/DDBJ databases">
        <authorList>
            <person name="Varghese N."/>
            <person name="Submissions S."/>
        </authorList>
    </citation>
    <scope>NUCLEOTIDE SEQUENCE [LARGE SCALE GENOMIC DNA]</scope>
    <source>
        <strain evidence="3">CGMCC 1.3703</strain>
    </source>
</reference>
<keyword evidence="3" id="KW-1185">Reference proteome</keyword>
<dbReference type="EMBL" id="FNIZ01000002">
    <property type="protein sequence ID" value="SDO04083.1"/>
    <property type="molecule type" value="Genomic_DNA"/>
</dbReference>
<keyword evidence="1" id="KW-0812">Transmembrane</keyword>
<gene>
    <name evidence="2" type="ORF">SAMN05421677_102271</name>
</gene>
<dbReference type="Proteomes" id="UP000198860">
    <property type="component" value="Unassembled WGS sequence"/>
</dbReference>
<dbReference type="RefSeq" id="WP_089651039.1">
    <property type="nucleotide sequence ID" value="NZ_FNIZ01000002.1"/>
</dbReference>
<protein>
    <submittedName>
        <fullName evidence="2">Uncharacterized protein</fullName>
    </submittedName>
</protein>
<keyword evidence="1" id="KW-0472">Membrane</keyword>
<feature type="transmembrane region" description="Helical" evidence="1">
    <location>
        <begin position="60"/>
        <end position="79"/>
    </location>
</feature>
<organism evidence="2 3">
    <name type="scientific">Halobacillus aidingensis</name>
    <dbReference type="NCBI Taxonomy" id="240303"/>
    <lineage>
        <taxon>Bacteria</taxon>
        <taxon>Bacillati</taxon>
        <taxon>Bacillota</taxon>
        <taxon>Bacilli</taxon>
        <taxon>Bacillales</taxon>
        <taxon>Bacillaceae</taxon>
        <taxon>Halobacillus</taxon>
    </lineage>
</organism>
<name>A0A1H0GB29_HALAD</name>
<proteinExistence type="predicted"/>
<dbReference type="AlphaFoldDB" id="A0A1H0GB29"/>